<dbReference type="InterPro" id="IPR032199">
    <property type="entry name" value="RMI1_C"/>
</dbReference>
<feature type="domain" description="RecQ-mediated genome instability protein 1 C-terminal OB-fold" evidence="5">
    <location>
        <begin position="500"/>
        <end position="637"/>
    </location>
</feature>
<dbReference type="PANTHER" id="PTHR14790">
    <property type="entry name" value="RECQ-MEDIATED GENOME INSTABILITY PROTEIN 1 RMI1"/>
    <property type="match status" value="1"/>
</dbReference>
<dbReference type="PANTHER" id="PTHR14790:SF15">
    <property type="entry name" value="RECQ-MEDIATED GENOME INSTABILITY PROTEIN 1"/>
    <property type="match status" value="1"/>
</dbReference>
<keyword evidence="7" id="KW-1185">Reference proteome</keyword>
<accession>A0AAV2QX03</accession>
<comment type="similarity">
    <text evidence="1">Belongs to the RMI1 family.</text>
</comment>
<sequence length="643" mass="71472">MSVHNLVICVLFRDYYPELTKFTLKAALKFQANCLKIVKLTKVTILTCPLYSRWVHLDAIQHENLSRNMIVDQKSTLGGRTGGRDLYRRRNRPPLNNIEGGCRRLVGNPRNSPTIDKSAWEPKPTRMLLMQMTDGTSMVQGMEYRSIPQLTLNIKPGIKVLVSGTITVRRGMLMLTRDHISIMGGEVESLLITNSIENVLNRHLNIEETDEPAQTYDEHENTQVVPPSQGSQYYPSQINRNSQRTPLQPTNMPPPTQRPLQTTIRNKATATNQNIPQSRVSESSTELEFPTDDDLDMMQDDDFDDFLDPDLEATISRIETQASQEVSLNSTSQNQHTTGTSYVADDLFDDDFDDLILSTPEEPKSNLNPKQDSSVSQSKFQANRNVVSPFNQSKNKSNKSQAKQSSLKGFFSQSQNSSQNIVPSSSVKSNSSVISTSPRMGSSSPGPPMLNSSSRTPLNSSLSATFDSGKGSSLIDLTLEDNRGNVSGISRHNTEVLENEPPFTYLCFLPSISTIKKECVVKGFVMTLTSKLQQTSAGWELTVKINDGTASREIDIQNQVLQNLIGLTVDEMNVKKAEARTNPQLKQHLSKCVSGCQRELISLSGLLHLTLHPGKSRPMLTNITAVTQQHARHLAARARKLMG</sequence>
<evidence type="ECO:0000256" key="1">
    <source>
        <dbReference type="ARBA" id="ARBA00006395"/>
    </source>
</evidence>
<comment type="caution">
    <text evidence="6">The sequence shown here is derived from an EMBL/GenBank/DDBJ whole genome shotgun (WGS) entry which is preliminary data.</text>
</comment>
<dbReference type="InterPro" id="IPR042470">
    <property type="entry name" value="RMI1_N_C_sf"/>
</dbReference>
<protein>
    <recommendedName>
        <fullName evidence="2">RecQ-mediated genome instability protein 1</fullName>
    </recommendedName>
</protein>
<feature type="region of interest" description="Disordered" evidence="3">
    <location>
        <begin position="212"/>
        <end position="295"/>
    </location>
</feature>
<dbReference type="InterPro" id="IPR013894">
    <property type="entry name" value="RMI1_OB"/>
</dbReference>
<evidence type="ECO:0000256" key="3">
    <source>
        <dbReference type="SAM" id="MobiDB-lite"/>
    </source>
</evidence>
<dbReference type="Gene3D" id="2.40.50.770">
    <property type="entry name" value="RecQ-mediated genome instability protein Rmi1, C-terminal domain"/>
    <property type="match status" value="1"/>
</dbReference>
<dbReference type="AlphaFoldDB" id="A0AAV2QX03"/>
<dbReference type="Gene3D" id="2.40.50.510">
    <property type="match status" value="1"/>
</dbReference>
<dbReference type="GO" id="GO:0000166">
    <property type="term" value="F:nucleotide binding"/>
    <property type="evidence" value="ECO:0007669"/>
    <property type="project" value="InterPro"/>
</dbReference>
<feature type="domain" description="RecQ mediated genome instability protein 1 OB-fold" evidence="4">
    <location>
        <begin position="76"/>
        <end position="196"/>
    </location>
</feature>
<feature type="compositionally biased region" description="Polar residues" evidence="3">
    <location>
        <begin position="222"/>
        <end position="250"/>
    </location>
</feature>
<evidence type="ECO:0000313" key="7">
    <source>
        <dbReference type="Proteomes" id="UP001497623"/>
    </source>
</evidence>
<reference evidence="6 7" key="1">
    <citation type="submission" date="2024-05" db="EMBL/GenBank/DDBJ databases">
        <authorList>
            <person name="Wallberg A."/>
        </authorList>
    </citation>
    <scope>NUCLEOTIDE SEQUENCE [LARGE SCALE GENOMIC DNA]</scope>
</reference>
<feature type="compositionally biased region" description="Polar residues" evidence="3">
    <location>
        <begin position="258"/>
        <end position="286"/>
    </location>
</feature>
<dbReference type="GO" id="GO:0000712">
    <property type="term" value="P:resolution of meiotic recombination intermediates"/>
    <property type="evidence" value="ECO:0007669"/>
    <property type="project" value="TreeGrafter"/>
</dbReference>
<dbReference type="Pfam" id="PF16099">
    <property type="entry name" value="RMI1_C"/>
    <property type="match status" value="1"/>
</dbReference>
<dbReference type="GO" id="GO:0000724">
    <property type="term" value="P:double-strand break repair via homologous recombination"/>
    <property type="evidence" value="ECO:0007669"/>
    <property type="project" value="TreeGrafter"/>
</dbReference>
<evidence type="ECO:0000259" key="5">
    <source>
        <dbReference type="Pfam" id="PF16099"/>
    </source>
</evidence>
<feature type="compositionally biased region" description="Low complexity" evidence="3">
    <location>
        <begin position="391"/>
        <end position="463"/>
    </location>
</feature>
<dbReference type="Pfam" id="PF08585">
    <property type="entry name" value="RMI1_N_C"/>
    <property type="match status" value="1"/>
</dbReference>
<feature type="region of interest" description="Disordered" evidence="3">
    <location>
        <begin position="354"/>
        <end position="463"/>
    </location>
</feature>
<feature type="non-terminal residue" evidence="6">
    <location>
        <position position="643"/>
    </location>
</feature>
<gene>
    <name evidence="6" type="ORF">MNOR_LOCUS16453</name>
</gene>
<evidence type="ECO:0000313" key="6">
    <source>
        <dbReference type="EMBL" id="CAL4099303.1"/>
    </source>
</evidence>
<proteinExistence type="inferred from homology"/>
<evidence type="ECO:0000259" key="4">
    <source>
        <dbReference type="Pfam" id="PF08585"/>
    </source>
</evidence>
<dbReference type="GO" id="GO:0016604">
    <property type="term" value="C:nuclear body"/>
    <property type="evidence" value="ECO:0007669"/>
    <property type="project" value="TreeGrafter"/>
</dbReference>
<dbReference type="EMBL" id="CAXKWB010010813">
    <property type="protein sequence ID" value="CAL4099303.1"/>
    <property type="molecule type" value="Genomic_DNA"/>
</dbReference>
<dbReference type="GO" id="GO:0031422">
    <property type="term" value="C:RecQ family helicase-topoisomerase III complex"/>
    <property type="evidence" value="ECO:0007669"/>
    <property type="project" value="TreeGrafter"/>
</dbReference>
<dbReference type="Proteomes" id="UP001497623">
    <property type="component" value="Unassembled WGS sequence"/>
</dbReference>
<feature type="compositionally biased region" description="Polar residues" evidence="3">
    <location>
        <begin position="365"/>
        <end position="390"/>
    </location>
</feature>
<evidence type="ECO:0000256" key="2">
    <source>
        <dbReference type="ARBA" id="ARBA00018987"/>
    </source>
</evidence>
<organism evidence="6 7">
    <name type="scientific">Meganyctiphanes norvegica</name>
    <name type="common">Northern krill</name>
    <name type="synonym">Thysanopoda norvegica</name>
    <dbReference type="NCBI Taxonomy" id="48144"/>
    <lineage>
        <taxon>Eukaryota</taxon>
        <taxon>Metazoa</taxon>
        <taxon>Ecdysozoa</taxon>
        <taxon>Arthropoda</taxon>
        <taxon>Crustacea</taxon>
        <taxon>Multicrustacea</taxon>
        <taxon>Malacostraca</taxon>
        <taxon>Eumalacostraca</taxon>
        <taxon>Eucarida</taxon>
        <taxon>Euphausiacea</taxon>
        <taxon>Euphausiidae</taxon>
        <taxon>Meganyctiphanes</taxon>
    </lineage>
</organism>
<name>A0AAV2QX03_MEGNR</name>